<dbReference type="RefSeq" id="WP_215371445.1">
    <property type="nucleotide sequence ID" value="NZ_JAGTIS010000002.1"/>
</dbReference>
<dbReference type="InterPro" id="IPR007263">
    <property type="entry name" value="DCC1-like"/>
</dbReference>
<sequence length="123" mass="14133">MAGKGRIKVYYNSACPVCKAGIDGQKGKTTACPVEWTDIHRDNAAVGEIGENLEYVRERLHLVDEHGVKHMGMDAFIVLWRYSPREAWKARLFSLPLVHGLAQLAYKAFARLLYRWNKAKHHW</sequence>
<organism evidence="1 2">
    <name type="scientific">Metapseudomonas boanensis</name>
    <dbReference type="NCBI Taxonomy" id="2822138"/>
    <lineage>
        <taxon>Bacteria</taxon>
        <taxon>Pseudomonadati</taxon>
        <taxon>Pseudomonadota</taxon>
        <taxon>Gammaproteobacteria</taxon>
        <taxon>Pseudomonadales</taxon>
        <taxon>Pseudomonadaceae</taxon>
        <taxon>Metapseudomonas</taxon>
    </lineage>
</organism>
<name>A0ABS5XCW4_9GAMM</name>
<gene>
    <name evidence="1" type="ORF">J7302_05235</name>
</gene>
<evidence type="ECO:0000313" key="2">
    <source>
        <dbReference type="Proteomes" id="UP001519667"/>
    </source>
</evidence>
<dbReference type="Pfam" id="PF04134">
    <property type="entry name" value="DCC1-like"/>
    <property type="match status" value="1"/>
</dbReference>
<reference evidence="1 2" key="1">
    <citation type="submission" date="2021-04" db="EMBL/GenBank/DDBJ databases">
        <title>Pseudomonas boanensis sp. nov., a bacterium isolated from river water used for household purposes in Boane District, Mozambique.</title>
        <authorList>
            <person name="Nicklasson M."/>
            <person name="Martin-Rodriguez A.J."/>
            <person name="Thorell K."/>
            <person name="Neves L."/>
            <person name="Mussagy A."/>
            <person name="Rydberg H.A."/>
            <person name="Hernroth B."/>
            <person name="Svensson-Stadler L."/>
            <person name="Sjoling A."/>
        </authorList>
    </citation>
    <scope>NUCLEOTIDE SEQUENCE [LARGE SCALE GENOMIC DNA]</scope>
    <source>
        <strain evidence="1 2">DB1</strain>
    </source>
</reference>
<proteinExistence type="predicted"/>
<dbReference type="EMBL" id="JAGTIS010000002">
    <property type="protein sequence ID" value="MBT8765535.1"/>
    <property type="molecule type" value="Genomic_DNA"/>
</dbReference>
<accession>A0ABS5XCW4</accession>
<keyword evidence="2" id="KW-1185">Reference proteome</keyword>
<protein>
    <submittedName>
        <fullName evidence="1">DUF393 domain-containing protein</fullName>
    </submittedName>
</protein>
<dbReference type="Proteomes" id="UP001519667">
    <property type="component" value="Unassembled WGS sequence"/>
</dbReference>
<comment type="caution">
    <text evidence="1">The sequence shown here is derived from an EMBL/GenBank/DDBJ whole genome shotgun (WGS) entry which is preliminary data.</text>
</comment>
<evidence type="ECO:0000313" key="1">
    <source>
        <dbReference type="EMBL" id="MBT8765535.1"/>
    </source>
</evidence>